<comment type="caution">
    <text evidence="5">The sequence shown here is derived from an EMBL/GenBank/DDBJ whole genome shotgun (WGS) entry which is preliminary data.</text>
</comment>
<proteinExistence type="predicted"/>
<evidence type="ECO:0000313" key="6">
    <source>
        <dbReference type="Proteomes" id="UP000183567"/>
    </source>
</evidence>
<feature type="compositionally biased region" description="Basic and acidic residues" evidence="4">
    <location>
        <begin position="260"/>
        <end position="281"/>
    </location>
</feature>
<evidence type="ECO:0000313" key="5">
    <source>
        <dbReference type="EMBL" id="OJA17362.1"/>
    </source>
</evidence>
<keyword evidence="1" id="KW-0285">Flavoprotein</keyword>
<dbReference type="OrthoDB" id="66881at2759"/>
<keyword evidence="2" id="KW-0274">FAD</keyword>
<gene>
    <name evidence="5" type="ORF">AZE42_03903</name>
</gene>
<name>A0A1J8R6H4_9AGAM</name>
<dbReference type="Proteomes" id="UP000183567">
    <property type="component" value="Unassembled WGS sequence"/>
</dbReference>
<keyword evidence="3" id="KW-0560">Oxidoreductase</keyword>
<evidence type="ECO:0000256" key="3">
    <source>
        <dbReference type="ARBA" id="ARBA00023002"/>
    </source>
</evidence>
<evidence type="ECO:0008006" key="7">
    <source>
        <dbReference type="Google" id="ProtNLM"/>
    </source>
</evidence>
<feature type="compositionally biased region" description="Polar residues" evidence="4">
    <location>
        <begin position="199"/>
        <end position="210"/>
    </location>
</feature>
<reference evidence="5 6" key="1">
    <citation type="submission" date="2016-03" db="EMBL/GenBank/DDBJ databases">
        <title>Comparative genomics of the ectomycorrhizal sister species Rhizopogon vinicolor and Rhizopogon vesiculosus (Basidiomycota: Boletales) reveals a divergence of the mating type B locus.</title>
        <authorList>
            <person name="Mujic A.B."/>
            <person name="Kuo A."/>
            <person name="Tritt A."/>
            <person name="Lipzen A."/>
            <person name="Chen C."/>
            <person name="Johnson J."/>
            <person name="Sharma A."/>
            <person name="Barry K."/>
            <person name="Grigoriev I.V."/>
            <person name="Spatafora J.W."/>
        </authorList>
    </citation>
    <scope>NUCLEOTIDE SEQUENCE [LARGE SCALE GENOMIC DNA]</scope>
    <source>
        <strain evidence="5 6">AM-OR11-056</strain>
    </source>
</reference>
<feature type="compositionally biased region" description="Basic residues" evidence="4">
    <location>
        <begin position="282"/>
        <end position="291"/>
    </location>
</feature>
<dbReference type="InterPro" id="IPR050346">
    <property type="entry name" value="FMO-like"/>
</dbReference>
<dbReference type="PRINTS" id="PR00419">
    <property type="entry name" value="ADXRDTASE"/>
</dbReference>
<evidence type="ECO:0000256" key="2">
    <source>
        <dbReference type="ARBA" id="ARBA00022827"/>
    </source>
</evidence>
<protein>
    <recommendedName>
        <fullName evidence="7">FAD/NAD(P)-binding domain-containing protein</fullName>
    </recommendedName>
</protein>
<feature type="compositionally biased region" description="Acidic residues" evidence="4">
    <location>
        <begin position="300"/>
        <end position="320"/>
    </location>
</feature>
<dbReference type="STRING" id="180088.A0A1J8R6H4"/>
<accession>A0A1J8R6H4</accession>
<organism evidence="5 6">
    <name type="scientific">Rhizopogon vesiculosus</name>
    <dbReference type="NCBI Taxonomy" id="180088"/>
    <lineage>
        <taxon>Eukaryota</taxon>
        <taxon>Fungi</taxon>
        <taxon>Dikarya</taxon>
        <taxon>Basidiomycota</taxon>
        <taxon>Agaricomycotina</taxon>
        <taxon>Agaricomycetes</taxon>
        <taxon>Agaricomycetidae</taxon>
        <taxon>Boletales</taxon>
        <taxon>Suillineae</taxon>
        <taxon>Rhizopogonaceae</taxon>
        <taxon>Rhizopogon</taxon>
    </lineage>
</organism>
<dbReference type="SUPFAM" id="SSF51905">
    <property type="entry name" value="FAD/NAD(P)-binding domain"/>
    <property type="match status" value="2"/>
</dbReference>
<dbReference type="EMBL" id="LVVM01002044">
    <property type="protein sequence ID" value="OJA17362.1"/>
    <property type="molecule type" value="Genomic_DNA"/>
</dbReference>
<dbReference type="AlphaFoldDB" id="A0A1J8R6H4"/>
<dbReference type="Gene3D" id="3.50.50.60">
    <property type="entry name" value="FAD/NAD(P)-binding domain"/>
    <property type="match status" value="2"/>
</dbReference>
<evidence type="ECO:0000256" key="4">
    <source>
        <dbReference type="SAM" id="MobiDB-lite"/>
    </source>
</evidence>
<dbReference type="Pfam" id="PF13450">
    <property type="entry name" value="NAD_binding_8"/>
    <property type="match status" value="1"/>
</dbReference>
<dbReference type="InterPro" id="IPR036188">
    <property type="entry name" value="FAD/NAD-bd_sf"/>
</dbReference>
<feature type="region of interest" description="Disordered" evidence="4">
    <location>
        <begin position="185"/>
        <end position="211"/>
    </location>
</feature>
<dbReference type="GO" id="GO:0016491">
    <property type="term" value="F:oxidoreductase activity"/>
    <property type="evidence" value="ECO:0007669"/>
    <property type="project" value="UniProtKB-KW"/>
</dbReference>
<sequence length="596" mass="65957">MASSSSTLNGLRRHYRHARYVVLPHNDTHHAKHGQSPIGNPIGHYRWALNLILSPFFTVFRFVYITIQKLIVVLFKPNPPPEHIQHPYGRIAVIGAGLTGISSAAHAISHGFEVVIYEASDRPGGIWSRENKSSGLQLNSLLYRFHPAVIWKETYPKRDEILDEIDKIWKEYQLKERTRLNTPVTKVKRLPRKSEDSNSEASLKSPSQWLINDGEDGPFDALIVTIGTCGDPMWVPFEGMPSNAGKVGIKGAEAGDQETDGVRKEHQDGDEEVSKLKLHNEAKKRRKHQKEARKAREAGEEPVPEDAEWEDHDDGQDSDASDAKRSGSPGEEGTYKGSVLHSSQLDHATPELLRGKTAVIIGSGASAVEAVGTALERGAKKAVVLAREDKVVNDEFLNHVRSGICTYIRGDTLRLTPTGVRVKIREQVERGSPLGFGGGVRKRDLDVSEVAREQLATEENNKGKGSAEDEPRVEDIKADVVILATGYKRPDASFLPSELFPEGYDASCSRSSLRKFHNNDVFRGLICTVGHFHIGIYTRILLTLLLDPRARPSPKDMKLWVDAIGFIKRGASGGALSFFTYMELSMGLLLAKNAHA</sequence>
<keyword evidence="6" id="KW-1185">Reference proteome</keyword>
<evidence type="ECO:0000256" key="1">
    <source>
        <dbReference type="ARBA" id="ARBA00022630"/>
    </source>
</evidence>
<feature type="region of interest" description="Disordered" evidence="4">
    <location>
        <begin position="254"/>
        <end position="337"/>
    </location>
</feature>
<dbReference type="PANTHER" id="PTHR23023">
    <property type="entry name" value="DIMETHYLANILINE MONOOXYGENASE"/>
    <property type="match status" value="1"/>
</dbReference>